<dbReference type="EMBL" id="FMZO01000002">
    <property type="protein sequence ID" value="SDC33739.1"/>
    <property type="molecule type" value="Genomic_DNA"/>
</dbReference>
<evidence type="ECO:0000313" key="2">
    <source>
        <dbReference type="EMBL" id="SDC33739.1"/>
    </source>
</evidence>
<evidence type="ECO:0008006" key="4">
    <source>
        <dbReference type="Google" id="ProtNLM"/>
    </source>
</evidence>
<feature type="signal peptide" evidence="1">
    <location>
        <begin position="1"/>
        <end position="20"/>
    </location>
</feature>
<sequence length="570" mass="65301">MQIKNLLKLALILLPFYGSAQTDNIELSDKQNRLIDRLDIKLRGDSVLQFTTVKPYGRKRATERVERIDSLDKAGGLEGVLTPIDRYNIRSMMMNNSDWTTNYADSFHRKPILGAFFKNPAHLYSVDKRDQYSLIIDPVINFELGKATGTKTFVNTRGVRFRGQIDQRVGYYLYFSENQERDPLYVQDYNKAHVSVPGIGYYKGFKGDGFDYWDVRGGVTFHAGKYIDFQIAHDKFFIGDGYRTLYISDFSAPYPFLKLGVQAGNFQLTSVAAQTIAPFDNSYFGSDSTRPRNYMMFHYLTWQPTNWLKLGFFESTMYNSKKNGGLQVGYLNPSMFNRAYSSYTGNSAKSSIGLDVKANFAKHFQAYGQWLINEFVVSKAFKSGGPWVNKFGYQVGAKYADAFTIRNLDLQVEGNFVRPFTYTDKWAQNNFIHYNQPLAHPLGANFREFVGIANYQPLPRLYLKAMLVLYNKGLDTTNYNTAWASPSYGGDLFRNYSDGREQEDGYYIGGGISNKAMIGSLTVSYEILQNLFFDVTGMYRKYQVATVPDNTTKWLSVGLRWNMARRDFVF</sequence>
<dbReference type="Gene3D" id="2.40.160.130">
    <property type="entry name" value="Capsule assembly protein Wzi"/>
    <property type="match status" value="1"/>
</dbReference>
<dbReference type="STRING" id="1285928.SAMN04487894_10279"/>
<keyword evidence="3" id="KW-1185">Reference proteome</keyword>
<dbReference type="OrthoDB" id="9808260at2"/>
<protein>
    <recommendedName>
        <fullName evidence="4">Capsule assembly protein Wzi</fullName>
    </recommendedName>
</protein>
<organism evidence="2 3">
    <name type="scientific">Niabella drilacis (strain DSM 25811 / CCM 8410 / CCUG 62505 / LMG 26954 / E90)</name>
    <dbReference type="NCBI Taxonomy" id="1285928"/>
    <lineage>
        <taxon>Bacteria</taxon>
        <taxon>Pseudomonadati</taxon>
        <taxon>Bacteroidota</taxon>
        <taxon>Chitinophagia</taxon>
        <taxon>Chitinophagales</taxon>
        <taxon>Chitinophagaceae</taxon>
        <taxon>Niabella</taxon>
    </lineage>
</organism>
<reference evidence="3" key="1">
    <citation type="submission" date="2016-10" db="EMBL/GenBank/DDBJ databases">
        <authorList>
            <person name="Varghese N."/>
            <person name="Submissions S."/>
        </authorList>
    </citation>
    <scope>NUCLEOTIDE SEQUENCE [LARGE SCALE GENOMIC DNA]</scope>
    <source>
        <strain evidence="3">DSM 25811 / CCM 8410 / LMG 26954 / E90</strain>
    </source>
</reference>
<feature type="chain" id="PRO_5011695064" description="Capsule assembly protein Wzi" evidence="1">
    <location>
        <begin position="21"/>
        <end position="570"/>
    </location>
</feature>
<name>A0A1G6KRM9_NIADE</name>
<keyword evidence="1" id="KW-0732">Signal</keyword>
<gene>
    <name evidence="2" type="ORF">SAMN04487894_10279</name>
</gene>
<dbReference type="Proteomes" id="UP000198757">
    <property type="component" value="Unassembled WGS sequence"/>
</dbReference>
<evidence type="ECO:0000256" key="1">
    <source>
        <dbReference type="SAM" id="SignalP"/>
    </source>
</evidence>
<proteinExistence type="predicted"/>
<accession>A0A1G6KRM9</accession>
<dbReference type="InterPro" id="IPR038636">
    <property type="entry name" value="Wzi_sf"/>
</dbReference>
<dbReference type="AlphaFoldDB" id="A0A1G6KRM9"/>
<evidence type="ECO:0000313" key="3">
    <source>
        <dbReference type="Proteomes" id="UP000198757"/>
    </source>
</evidence>
<dbReference type="RefSeq" id="WP_090388714.1">
    <property type="nucleotide sequence ID" value="NZ_FMZO01000002.1"/>
</dbReference>